<evidence type="ECO:0000256" key="2">
    <source>
        <dbReference type="ARBA" id="ARBA00023015"/>
    </source>
</evidence>
<evidence type="ECO:0000313" key="8">
    <source>
        <dbReference type="EMBL" id="GHC04179.1"/>
    </source>
</evidence>
<gene>
    <name evidence="8" type="ORF">GCM10007047_21080</name>
</gene>
<feature type="domain" description="HTH luxR-type" evidence="6">
    <location>
        <begin position="142"/>
        <end position="207"/>
    </location>
</feature>
<keyword evidence="2" id="KW-0805">Transcription regulation</keyword>
<dbReference type="InterPro" id="IPR000792">
    <property type="entry name" value="Tscrpt_reg_LuxR_C"/>
</dbReference>
<feature type="modified residue" description="4-aspartylphosphate" evidence="5">
    <location>
        <position position="54"/>
    </location>
</feature>
<keyword evidence="4" id="KW-0804">Transcription</keyword>
<dbReference type="InterPro" id="IPR039420">
    <property type="entry name" value="WalR-like"/>
</dbReference>
<dbReference type="PROSITE" id="PS50043">
    <property type="entry name" value="HTH_LUXR_2"/>
    <property type="match status" value="1"/>
</dbReference>
<accession>A0A8J3GDS5</accession>
<dbReference type="SUPFAM" id="SSF52172">
    <property type="entry name" value="CheY-like"/>
    <property type="match status" value="1"/>
</dbReference>
<dbReference type="CDD" id="cd06170">
    <property type="entry name" value="LuxR_C_like"/>
    <property type="match status" value="1"/>
</dbReference>
<evidence type="ECO:0000313" key="9">
    <source>
        <dbReference type="Proteomes" id="UP000642829"/>
    </source>
</evidence>
<dbReference type="PANTHER" id="PTHR43214">
    <property type="entry name" value="TWO-COMPONENT RESPONSE REGULATOR"/>
    <property type="match status" value="1"/>
</dbReference>
<dbReference type="GO" id="GO:0006355">
    <property type="term" value="P:regulation of DNA-templated transcription"/>
    <property type="evidence" value="ECO:0007669"/>
    <property type="project" value="InterPro"/>
</dbReference>
<evidence type="ECO:0000256" key="5">
    <source>
        <dbReference type="PROSITE-ProRule" id="PRU00169"/>
    </source>
</evidence>
<evidence type="ECO:0000259" key="6">
    <source>
        <dbReference type="PROSITE" id="PS50043"/>
    </source>
</evidence>
<dbReference type="SMART" id="SM00421">
    <property type="entry name" value="HTH_LUXR"/>
    <property type="match status" value="1"/>
</dbReference>
<dbReference type="CDD" id="cd17535">
    <property type="entry name" value="REC_NarL-like"/>
    <property type="match status" value="1"/>
</dbReference>
<evidence type="ECO:0000256" key="4">
    <source>
        <dbReference type="ARBA" id="ARBA00023163"/>
    </source>
</evidence>
<protein>
    <submittedName>
        <fullName evidence="8">DNA-binding response regulator</fullName>
    </submittedName>
</protein>
<dbReference type="SUPFAM" id="SSF46894">
    <property type="entry name" value="C-terminal effector domain of the bipartite response regulators"/>
    <property type="match status" value="1"/>
</dbReference>
<dbReference type="GO" id="GO:0003677">
    <property type="term" value="F:DNA binding"/>
    <property type="evidence" value="ECO:0007669"/>
    <property type="project" value="UniProtKB-KW"/>
</dbReference>
<dbReference type="PRINTS" id="PR00038">
    <property type="entry name" value="HTHLUXR"/>
</dbReference>
<dbReference type="InterPro" id="IPR011006">
    <property type="entry name" value="CheY-like_superfamily"/>
</dbReference>
<evidence type="ECO:0000256" key="3">
    <source>
        <dbReference type="ARBA" id="ARBA00023125"/>
    </source>
</evidence>
<organism evidence="8 9">
    <name type="scientific">Cerasicoccus arenae</name>
    <dbReference type="NCBI Taxonomy" id="424488"/>
    <lineage>
        <taxon>Bacteria</taxon>
        <taxon>Pseudomonadati</taxon>
        <taxon>Verrucomicrobiota</taxon>
        <taxon>Opitutia</taxon>
        <taxon>Puniceicoccales</taxon>
        <taxon>Cerasicoccaceae</taxon>
        <taxon>Cerasicoccus</taxon>
    </lineage>
</organism>
<dbReference type="AlphaFoldDB" id="A0A8J3GDS5"/>
<reference evidence="8" key="1">
    <citation type="journal article" date="2014" name="Int. J. Syst. Evol. Microbiol.">
        <title>Complete genome sequence of Corynebacterium casei LMG S-19264T (=DSM 44701T), isolated from a smear-ripened cheese.</title>
        <authorList>
            <consortium name="US DOE Joint Genome Institute (JGI-PGF)"/>
            <person name="Walter F."/>
            <person name="Albersmeier A."/>
            <person name="Kalinowski J."/>
            <person name="Ruckert C."/>
        </authorList>
    </citation>
    <scope>NUCLEOTIDE SEQUENCE</scope>
    <source>
        <strain evidence="8">KCTC 12870</strain>
    </source>
</reference>
<keyword evidence="1 5" id="KW-0597">Phosphoprotein</keyword>
<evidence type="ECO:0000259" key="7">
    <source>
        <dbReference type="PROSITE" id="PS50110"/>
    </source>
</evidence>
<reference evidence="8" key="2">
    <citation type="submission" date="2020-09" db="EMBL/GenBank/DDBJ databases">
        <authorList>
            <person name="Sun Q."/>
            <person name="Kim S."/>
        </authorList>
    </citation>
    <scope>NUCLEOTIDE SEQUENCE</scope>
    <source>
        <strain evidence="8">KCTC 12870</strain>
    </source>
</reference>
<dbReference type="Gene3D" id="3.40.50.2300">
    <property type="match status" value="1"/>
</dbReference>
<dbReference type="InterPro" id="IPR001789">
    <property type="entry name" value="Sig_transdc_resp-reg_receiver"/>
</dbReference>
<dbReference type="InterPro" id="IPR058245">
    <property type="entry name" value="NreC/VraR/RcsB-like_REC"/>
</dbReference>
<comment type="caution">
    <text evidence="8">The sequence shown here is derived from an EMBL/GenBank/DDBJ whole genome shotgun (WGS) entry which is preliminary data.</text>
</comment>
<dbReference type="PROSITE" id="PS50110">
    <property type="entry name" value="RESPONSE_REGULATORY"/>
    <property type="match status" value="1"/>
</dbReference>
<dbReference type="GO" id="GO:0000160">
    <property type="term" value="P:phosphorelay signal transduction system"/>
    <property type="evidence" value="ECO:0007669"/>
    <property type="project" value="InterPro"/>
</dbReference>
<feature type="domain" description="Response regulatory" evidence="7">
    <location>
        <begin position="3"/>
        <end position="119"/>
    </location>
</feature>
<dbReference type="Pfam" id="PF00196">
    <property type="entry name" value="GerE"/>
    <property type="match status" value="1"/>
</dbReference>
<dbReference type="Pfam" id="PF00072">
    <property type="entry name" value="Response_reg"/>
    <property type="match status" value="1"/>
</dbReference>
<evidence type="ECO:0000256" key="1">
    <source>
        <dbReference type="ARBA" id="ARBA00022553"/>
    </source>
</evidence>
<keyword evidence="3 8" id="KW-0238">DNA-binding</keyword>
<keyword evidence="9" id="KW-1185">Reference proteome</keyword>
<dbReference type="SMART" id="SM00448">
    <property type="entry name" value="REC"/>
    <property type="match status" value="1"/>
</dbReference>
<proteinExistence type="predicted"/>
<dbReference type="InterPro" id="IPR016032">
    <property type="entry name" value="Sig_transdc_resp-reg_C-effctor"/>
</dbReference>
<dbReference type="PANTHER" id="PTHR43214:SF41">
    <property type="entry name" value="NITRATE_NITRITE RESPONSE REGULATOR PROTEIN NARP"/>
    <property type="match status" value="1"/>
</dbReference>
<dbReference type="RefSeq" id="WP_189514873.1">
    <property type="nucleotide sequence ID" value="NZ_BMXG01000012.1"/>
</dbReference>
<name>A0A8J3GDS5_9BACT</name>
<dbReference type="Proteomes" id="UP000642829">
    <property type="component" value="Unassembled WGS sequence"/>
</dbReference>
<dbReference type="EMBL" id="BMXG01000012">
    <property type="protein sequence ID" value="GHC04179.1"/>
    <property type="molecule type" value="Genomic_DNA"/>
</dbReference>
<sequence length="212" mass="23666">MKRIVVIEDQKILREFIKVMVQNFPMLELVGDTGDGLEGYNLIKEHKPDMIILDVVLPGLNGISMLKRLSKEMPDVLVLGFSSFSNRSQVRQMIEAGANGLVQKTESLQVLETAIKMVAEGQTYFSPNISIMMRDLMLNPSQVETADDLTFREREILQLIAESNSNKEIAEKLGISVKTAETHRNRIINKLNIHDAPGLTRYAIASGLVGVN</sequence>